<feature type="compositionally biased region" description="Low complexity" evidence="1">
    <location>
        <begin position="200"/>
        <end position="213"/>
    </location>
</feature>
<evidence type="ECO:0000256" key="1">
    <source>
        <dbReference type="SAM" id="MobiDB-lite"/>
    </source>
</evidence>
<feature type="compositionally biased region" description="Polar residues" evidence="1">
    <location>
        <begin position="244"/>
        <end position="257"/>
    </location>
</feature>
<dbReference type="Proteomes" id="UP001159363">
    <property type="component" value="Chromosome 10"/>
</dbReference>
<name>A0ABQ9GM60_9NEOP</name>
<gene>
    <name evidence="2" type="ORF">PR048_026720</name>
</gene>
<evidence type="ECO:0000313" key="2">
    <source>
        <dbReference type="EMBL" id="KAJ8873103.1"/>
    </source>
</evidence>
<proteinExistence type="predicted"/>
<comment type="caution">
    <text evidence="2">The sequence shown here is derived from an EMBL/GenBank/DDBJ whole genome shotgun (WGS) entry which is preliminary data.</text>
</comment>
<dbReference type="EMBL" id="JARBHB010000011">
    <property type="protein sequence ID" value="KAJ8873103.1"/>
    <property type="molecule type" value="Genomic_DNA"/>
</dbReference>
<organism evidence="2 3">
    <name type="scientific">Dryococelus australis</name>
    <dbReference type="NCBI Taxonomy" id="614101"/>
    <lineage>
        <taxon>Eukaryota</taxon>
        <taxon>Metazoa</taxon>
        <taxon>Ecdysozoa</taxon>
        <taxon>Arthropoda</taxon>
        <taxon>Hexapoda</taxon>
        <taxon>Insecta</taxon>
        <taxon>Pterygota</taxon>
        <taxon>Neoptera</taxon>
        <taxon>Polyneoptera</taxon>
        <taxon>Phasmatodea</taxon>
        <taxon>Verophasmatodea</taxon>
        <taxon>Anareolatae</taxon>
        <taxon>Phasmatidae</taxon>
        <taxon>Eurycanthinae</taxon>
        <taxon>Dryococelus</taxon>
    </lineage>
</organism>
<feature type="region of interest" description="Disordered" evidence="1">
    <location>
        <begin position="188"/>
        <end position="264"/>
    </location>
</feature>
<feature type="compositionally biased region" description="Basic and acidic residues" evidence="1">
    <location>
        <begin position="34"/>
        <end position="43"/>
    </location>
</feature>
<feature type="region of interest" description="Disordered" evidence="1">
    <location>
        <begin position="1"/>
        <end position="44"/>
    </location>
</feature>
<sequence length="625" mass="70412">MKGCKRQPPPPPPPRAERLQAISRLGPCTSTTEDTQRQRDDQRVLPPLRLRTCEGPHMASPVATTTRAALLYKAVRSGPRQLFLQSYPSTWVLEPTTITVRSSTALPYAFVNDLTVFSRHQRLPSLTLPRSSDAKSYQQKLSVATIHTTRNSSLSPTDTSYFELGLYLGNFRQFFSAQAKDQRLNKLYPATPRPQTDKAPTPSTSRPSSTTTRFEMSRKPDQSKGLLTRKGENFVPTRKATCPTAISSPNPHAQPTKVQPKPHDRVPALGIRTRIKVMSLYTWRALLPGLQENSHPYHSVLECVKEVLFFESLYKELKSEFIPVNLSIDNQSTIQVIKNDSHIDIKFKFLCEKVNQENSISKYCPTDSQLADIFTKAVSPSIFCKLVRVQRSCLGDHYLIVTTVNCNLKRFIAYKGRRVAKCAVPNGSAIMKTATVILWVAMEGCLCFVFSRMLLGCTPMSFYTSLYTKPTCKTWLLLWHQYGSLTNLQQPHIESRQWRKECSALARAEIVDALVSTMSEVEPQLQTDKATRPICPFIPLEHTSHLDLHLGTCWLGYPTGDYIAQVKQSSPIVHSTPEDTVRSQVPRTSRIIKLSSGKLIRVHPADAKLPDFCVIKLALRMTVRV</sequence>
<protein>
    <submittedName>
        <fullName evidence="2">Uncharacterized protein</fullName>
    </submittedName>
</protein>
<evidence type="ECO:0000313" key="3">
    <source>
        <dbReference type="Proteomes" id="UP001159363"/>
    </source>
</evidence>
<keyword evidence="3" id="KW-1185">Reference proteome</keyword>
<reference evidence="2 3" key="1">
    <citation type="submission" date="2023-02" db="EMBL/GenBank/DDBJ databases">
        <title>LHISI_Scaffold_Assembly.</title>
        <authorList>
            <person name="Stuart O.P."/>
            <person name="Cleave R."/>
            <person name="Magrath M.J.L."/>
            <person name="Mikheyev A.S."/>
        </authorList>
    </citation>
    <scope>NUCLEOTIDE SEQUENCE [LARGE SCALE GENOMIC DNA]</scope>
    <source>
        <strain evidence="2">Daus_M_001</strain>
        <tissue evidence="2">Leg muscle</tissue>
    </source>
</reference>
<dbReference type="CDD" id="cd09272">
    <property type="entry name" value="RNase_HI_RT_Ty1"/>
    <property type="match status" value="1"/>
</dbReference>
<accession>A0ABQ9GM60</accession>